<dbReference type="AlphaFoldDB" id="A0A4R5VKV9"/>
<protein>
    <submittedName>
        <fullName evidence="2">Uncharacterized protein</fullName>
    </submittedName>
</protein>
<reference evidence="2 3" key="1">
    <citation type="submission" date="2019-03" db="EMBL/GenBank/DDBJ databases">
        <title>Bacillus niacini sp. nov. a Nicotinate-Metabolizing Mesophile Isolated from Soil.</title>
        <authorList>
            <person name="Zhang G."/>
        </authorList>
    </citation>
    <scope>NUCLEOTIDE SEQUENCE [LARGE SCALE GENOMIC DNA]</scope>
    <source>
        <strain evidence="2 3">WN066</strain>
    </source>
</reference>
<dbReference type="RefSeq" id="WP_133338164.1">
    <property type="nucleotide sequence ID" value="NZ_SMYO01000012.1"/>
</dbReference>
<evidence type="ECO:0000313" key="2">
    <source>
        <dbReference type="EMBL" id="TDK58623.1"/>
    </source>
</evidence>
<evidence type="ECO:0000313" key="3">
    <source>
        <dbReference type="Proteomes" id="UP000295132"/>
    </source>
</evidence>
<keyword evidence="1" id="KW-0812">Transmembrane</keyword>
<name>A0A4R5VKV9_9BACI</name>
<organism evidence="2 3">
    <name type="scientific">Bacillus salipaludis</name>
    <dbReference type="NCBI Taxonomy" id="2547811"/>
    <lineage>
        <taxon>Bacteria</taxon>
        <taxon>Bacillati</taxon>
        <taxon>Bacillota</taxon>
        <taxon>Bacilli</taxon>
        <taxon>Bacillales</taxon>
        <taxon>Bacillaceae</taxon>
        <taxon>Bacillus</taxon>
    </lineage>
</organism>
<keyword evidence="1" id="KW-1133">Transmembrane helix</keyword>
<dbReference type="Proteomes" id="UP000295132">
    <property type="component" value="Unassembled WGS sequence"/>
</dbReference>
<accession>A0A4R5VKV9</accession>
<feature type="transmembrane region" description="Helical" evidence="1">
    <location>
        <begin position="6"/>
        <end position="24"/>
    </location>
</feature>
<dbReference type="EMBL" id="SMYO01000012">
    <property type="protein sequence ID" value="TDK58623.1"/>
    <property type="molecule type" value="Genomic_DNA"/>
</dbReference>
<keyword evidence="1" id="KW-0472">Membrane</keyword>
<comment type="caution">
    <text evidence="2">The sequence shown here is derived from an EMBL/GenBank/DDBJ whole genome shotgun (WGS) entry which is preliminary data.</text>
</comment>
<evidence type="ECO:0000256" key="1">
    <source>
        <dbReference type="SAM" id="Phobius"/>
    </source>
</evidence>
<proteinExistence type="predicted"/>
<sequence>MMVANLMPIIIIIIIGMIIAFFVVKMMNGSGKRKGRYNFRKRVYWILGGYITVLLVCFIIDIAHPVNGMMTDRKIVKEKDLAQENSELYVAALEGKIAETGNPFVVKKWDFDYQGKKLKIRTENGEFFNARVVVEGKKENDGKIDAIYYHTRSSVDQREITEKKRPIRIQLSKDTLMLGQPERVELKFSQFENVFTINQFTGTGWFQHESNFYEGQGILYLQIPKKLDLNAQSELDLQYVNN</sequence>
<gene>
    <name evidence="2" type="ORF">E2K98_22495</name>
</gene>
<feature type="transmembrane region" description="Helical" evidence="1">
    <location>
        <begin position="44"/>
        <end position="63"/>
    </location>
</feature>